<reference evidence="11" key="1">
    <citation type="submission" date="2017-01" db="EMBL/GenBank/DDBJ databases">
        <title>Comparative genomics of anhydrobiosis in the tardigrade Hypsibius dujardini.</title>
        <authorList>
            <person name="Yoshida Y."/>
            <person name="Koutsovoulos G."/>
            <person name="Laetsch D."/>
            <person name="Stevens L."/>
            <person name="Kumar S."/>
            <person name="Horikawa D."/>
            <person name="Ishino K."/>
            <person name="Komine S."/>
            <person name="Tomita M."/>
            <person name="Blaxter M."/>
            <person name="Arakawa K."/>
        </authorList>
    </citation>
    <scope>NUCLEOTIDE SEQUENCE [LARGE SCALE GENOMIC DNA]</scope>
    <source>
        <strain evidence="11">Z151</strain>
    </source>
</reference>
<comment type="subcellular location">
    <subcellularLocation>
        <location evidence="1">Membrane</location>
    </subcellularLocation>
</comment>
<keyword evidence="6 8" id="KW-0472">Membrane</keyword>
<dbReference type="PROSITE" id="PS50939">
    <property type="entry name" value="CYTOCHROME_B561"/>
    <property type="match status" value="1"/>
</dbReference>
<evidence type="ECO:0000256" key="2">
    <source>
        <dbReference type="ARBA" id="ARBA00022448"/>
    </source>
</evidence>
<feature type="transmembrane region" description="Helical" evidence="8">
    <location>
        <begin position="241"/>
        <end position="262"/>
    </location>
</feature>
<evidence type="ECO:0000256" key="3">
    <source>
        <dbReference type="ARBA" id="ARBA00022692"/>
    </source>
</evidence>
<dbReference type="GO" id="GO:0016020">
    <property type="term" value="C:membrane"/>
    <property type="evidence" value="ECO:0007669"/>
    <property type="project" value="UniProtKB-SubCell"/>
</dbReference>
<gene>
    <name evidence="10" type="ORF">BV898_19470</name>
</gene>
<sequence>MFLNHLTQLWIWDTHLITLPESVLNTITGAADAPVELSFVWNENICSDCINCSNCELVMPALWPLINWVSVSDLRSLGGSCLKATQDEFRFYIVGNSWNCIDTTTPGITLRNSPQTTLPLKNSTLPVASSEGFSASPTTAEYVTTSDNWNPTLPVGSSEGSSALPTTAEYVTRSDNWNSTANPTADRPSNLPASSNGRKKAHAILMIIAWNFLVTIGVLTARQTKNMYPNKRPLNGPVWFIAHRTLMSLTVILTLSSIIIIIVDVGGWRDISHAYLGVITFSLAMIQPFVAVFFRPHIGNARRFIFNYFHWTLGRLTYLLSVVTMFLGARLPVLGVHEAAAYLILTCFIVNILLQIGLEVHRNRQIFNARDPPLRPNEFPIDSAQKILLIVDVIFITAITISVIVLIAVAPSHN</sequence>
<keyword evidence="5 8" id="KW-1133">Transmembrane helix</keyword>
<feature type="transmembrane region" description="Helical" evidence="8">
    <location>
        <begin position="274"/>
        <end position="294"/>
    </location>
</feature>
<evidence type="ECO:0000256" key="7">
    <source>
        <dbReference type="SAM" id="MobiDB-lite"/>
    </source>
</evidence>
<protein>
    <submittedName>
        <fullName evidence="10">Ferric-chelate reductase 1</fullName>
    </submittedName>
</protein>
<organism evidence="10 11">
    <name type="scientific">Hypsibius exemplaris</name>
    <name type="common">Freshwater tardigrade</name>
    <dbReference type="NCBI Taxonomy" id="2072580"/>
    <lineage>
        <taxon>Eukaryota</taxon>
        <taxon>Metazoa</taxon>
        <taxon>Ecdysozoa</taxon>
        <taxon>Tardigrada</taxon>
        <taxon>Eutardigrada</taxon>
        <taxon>Parachela</taxon>
        <taxon>Hypsibioidea</taxon>
        <taxon>Hypsibiidae</taxon>
        <taxon>Hypsibius</taxon>
    </lineage>
</organism>
<accession>A0A9X6RPM4</accession>
<dbReference type="AlphaFoldDB" id="A0A9X6RPM4"/>
<dbReference type="InterPro" id="IPR006593">
    <property type="entry name" value="Cyt_b561/ferric_Rdtase_TM"/>
</dbReference>
<dbReference type="Pfam" id="PF03188">
    <property type="entry name" value="Cytochrom_B561"/>
    <property type="match status" value="1"/>
</dbReference>
<feature type="transmembrane region" description="Helical" evidence="8">
    <location>
        <begin position="387"/>
        <end position="410"/>
    </location>
</feature>
<evidence type="ECO:0000313" key="10">
    <source>
        <dbReference type="EMBL" id="OWA55085.1"/>
    </source>
</evidence>
<dbReference type="Proteomes" id="UP000192578">
    <property type="component" value="Unassembled WGS sequence"/>
</dbReference>
<dbReference type="EMBL" id="MTYJ01000534">
    <property type="protein sequence ID" value="OWA55085.1"/>
    <property type="molecule type" value="Genomic_DNA"/>
</dbReference>
<evidence type="ECO:0000259" key="9">
    <source>
        <dbReference type="PROSITE" id="PS50939"/>
    </source>
</evidence>
<evidence type="ECO:0000256" key="1">
    <source>
        <dbReference type="ARBA" id="ARBA00004370"/>
    </source>
</evidence>
<keyword evidence="4" id="KW-0249">Electron transport</keyword>
<feature type="transmembrane region" description="Helical" evidence="8">
    <location>
        <begin position="339"/>
        <end position="358"/>
    </location>
</feature>
<comment type="caution">
    <text evidence="10">The sequence shown here is derived from an EMBL/GenBank/DDBJ whole genome shotgun (WGS) entry which is preliminary data.</text>
</comment>
<name>A0A9X6RPM4_HYPEX</name>
<dbReference type="CDD" id="cd08760">
    <property type="entry name" value="Cyt_b561_FRRS1_like"/>
    <property type="match status" value="1"/>
</dbReference>
<keyword evidence="2" id="KW-0813">Transport</keyword>
<dbReference type="SMART" id="SM00665">
    <property type="entry name" value="B561"/>
    <property type="match status" value="1"/>
</dbReference>
<feature type="transmembrane region" description="Helical" evidence="8">
    <location>
        <begin position="201"/>
        <end position="221"/>
    </location>
</feature>
<dbReference type="PANTHER" id="PTHR23130">
    <property type="entry name" value="CYTOCHROME B561 AND DOMON DOMAIN-CONTAINING PROTEIN"/>
    <property type="match status" value="1"/>
</dbReference>
<feature type="domain" description="Cytochrome b561" evidence="9">
    <location>
        <begin position="168"/>
        <end position="365"/>
    </location>
</feature>
<keyword evidence="3 8" id="KW-0812">Transmembrane</keyword>
<evidence type="ECO:0000313" key="11">
    <source>
        <dbReference type="Proteomes" id="UP000192578"/>
    </source>
</evidence>
<dbReference type="OrthoDB" id="6372137at2759"/>
<evidence type="ECO:0000256" key="6">
    <source>
        <dbReference type="ARBA" id="ARBA00023136"/>
    </source>
</evidence>
<evidence type="ECO:0000256" key="8">
    <source>
        <dbReference type="SAM" id="Phobius"/>
    </source>
</evidence>
<evidence type="ECO:0000256" key="5">
    <source>
        <dbReference type="ARBA" id="ARBA00022989"/>
    </source>
</evidence>
<proteinExistence type="predicted"/>
<dbReference type="PANTHER" id="PTHR23130:SF171">
    <property type="entry name" value="OS01G0895300 PROTEIN"/>
    <property type="match status" value="1"/>
</dbReference>
<evidence type="ECO:0000256" key="4">
    <source>
        <dbReference type="ARBA" id="ARBA00022982"/>
    </source>
</evidence>
<feature type="transmembrane region" description="Helical" evidence="8">
    <location>
        <begin position="306"/>
        <end position="327"/>
    </location>
</feature>
<feature type="region of interest" description="Disordered" evidence="7">
    <location>
        <begin position="175"/>
        <end position="194"/>
    </location>
</feature>
<keyword evidence="11" id="KW-1185">Reference proteome</keyword>
<dbReference type="Gene3D" id="1.20.120.1770">
    <property type="match status" value="1"/>
</dbReference>